<dbReference type="Gene3D" id="3.40.50.10140">
    <property type="entry name" value="Toll/interleukin-1 receptor homology (TIR) domain"/>
    <property type="match status" value="1"/>
</dbReference>
<protein>
    <recommendedName>
        <fullName evidence="4">TIR domain-containing protein</fullName>
    </recommendedName>
</protein>
<dbReference type="InterPro" id="IPR044974">
    <property type="entry name" value="Disease_R_plants"/>
</dbReference>
<dbReference type="InterPro" id="IPR000157">
    <property type="entry name" value="TIR_dom"/>
</dbReference>
<dbReference type="PANTHER" id="PTHR11017">
    <property type="entry name" value="LEUCINE-RICH REPEAT-CONTAINING PROTEIN"/>
    <property type="match status" value="1"/>
</dbReference>
<accession>A0ABU6RKP2</accession>
<evidence type="ECO:0000256" key="2">
    <source>
        <dbReference type="ARBA" id="ARBA00022737"/>
    </source>
</evidence>
<dbReference type="Gene3D" id="3.40.50.300">
    <property type="entry name" value="P-loop containing nucleotide triphosphate hydrolases"/>
    <property type="match status" value="1"/>
</dbReference>
<dbReference type="SUPFAM" id="SSF52540">
    <property type="entry name" value="P-loop containing nucleoside triphosphate hydrolases"/>
    <property type="match status" value="1"/>
</dbReference>
<keyword evidence="6" id="KW-1185">Reference proteome</keyword>
<dbReference type="Proteomes" id="UP001341840">
    <property type="component" value="Unassembled WGS sequence"/>
</dbReference>
<dbReference type="InterPro" id="IPR032675">
    <property type="entry name" value="LRR_dom_sf"/>
</dbReference>
<dbReference type="Pfam" id="PF00931">
    <property type="entry name" value="NB-ARC"/>
    <property type="match status" value="1"/>
</dbReference>
<evidence type="ECO:0000259" key="4">
    <source>
        <dbReference type="PROSITE" id="PS50104"/>
    </source>
</evidence>
<sequence length="1062" mass="120806">MPSKSTTKRSSSERRWIYDVFLSFRGTDTRTVFISHLYNSLTTAGIYVFKDNEELRKGGQISSLIMQAIQVSRISIVVFSKNYANSKSCLKELQKIMDCRRTIGQVVVPVFYNVEPTDVRNQKGAFGRSFQDLKKIISKEKAQLWGNALREAANLSGFHLNNSRNESEDINKIIETITDSLDNTILFVAQHPVGVQPRAQHVIKLLNYQQSKDVMLLGILGIGGIGKTTIAKAIYNQINRHFESCCFLSNIREFWEQSATSQVHLQERLLSDVYRTTKIKIHSIESGIFILQQRLRHKRTLVILDDVDKIEQLKALCGSREWFGPGSRIIITTRDEHLLKLLQVDHISRMPEMDQDESIQHFSWHAFKQPSPREDLDQLSRNVVAYCGGLPLALEVIGSFLFDKKVREWESVVEKLKRIPNDQVQRKLRISFDNLSDDTEKEIFLDIAFFFIGMDRNDVIHILDEFDAEIGISVLVDRSLVTVDNNNKLGMHDLLRDMGREIVREKSPKEPEERSRLWLQKDVLHVLSNSMGTKAIEGLTLKLPAITKSSVHLEAKMFQKMKRLRLLQLAGVQLNGNFEDLPKHLRWLHWHDCYLKYIPSNFDQANLVSIELEFSSLKFVWKEAKFMEKLKVLNLNHSHNLTKTPDFSYLPNLEKLLLKDCSRLSAISDTIGHLKRILLINLEDCTSLGNLPRSIYKLESLNTLLISGCSMIDKLEEDLEQMKSLVTLIADKTAITQVPFSIVRSKSIGYVSLCGYEGFSRDVFPSLIWSWMSPSNDLSSMVQASSSSSAVIPFDLPKLRSLWVECDSDLQLNGGVARILATLFAAYNKELEATPTTSQVLMNNIKGSEIFDLRNQSQISGSPKCLVIEVGMKSQVTKVLKDIILQGLMTTANEFEDDWFLKSDNKYWLTFGSKGSSVVFEVPSVNGCNLKAVTLCILYSSSSECLKNVLIINYTKSTIQVYKQDTLASLEDEEGRSITSHLEPGNKVEILVVGYKSIVKRTTIFLIYDEPVDQYADVIVSSDKCIISCDNNDTEVDEYSSVSSGGHDRAKKKCSCFHWCWR</sequence>
<dbReference type="PANTHER" id="PTHR11017:SF271">
    <property type="entry name" value="DISEASE RESISTANCE PROTEIN (TIR-NBS-LRR CLASS) FAMILY"/>
    <property type="match status" value="1"/>
</dbReference>
<dbReference type="SUPFAM" id="SSF52058">
    <property type="entry name" value="L domain-like"/>
    <property type="match status" value="1"/>
</dbReference>
<dbReference type="PROSITE" id="PS50104">
    <property type="entry name" value="TIR"/>
    <property type="match status" value="1"/>
</dbReference>
<dbReference type="Pfam" id="PF01582">
    <property type="entry name" value="TIR"/>
    <property type="match status" value="1"/>
</dbReference>
<evidence type="ECO:0000313" key="6">
    <source>
        <dbReference type="Proteomes" id="UP001341840"/>
    </source>
</evidence>
<dbReference type="InterPro" id="IPR042197">
    <property type="entry name" value="Apaf_helical"/>
</dbReference>
<keyword evidence="2" id="KW-0677">Repeat</keyword>
<keyword evidence="1" id="KW-0433">Leucine-rich repeat</keyword>
<dbReference type="SMART" id="SM00255">
    <property type="entry name" value="TIR"/>
    <property type="match status" value="1"/>
</dbReference>
<proteinExistence type="predicted"/>
<evidence type="ECO:0000256" key="3">
    <source>
        <dbReference type="ARBA" id="ARBA00022821"/>
    </source>
</evidence>
<dbReference type="InterPro" id="IPR036390">
    <property type="entry name" value="WH_DNA-bd_sf"/>
</dbReference>
<dbReference type="InterPro" id="IPR035897">
    <property type="entry name" value="Toll_tir_struct_dom_sf"/>
</dbReference>
<dbReference type="SUPFAM" id="SSF52200">
    <property type="entry name" value="Toll/Interleukin receptor TIR domain"/>
    <property type="match status" value="1"/>
</dbReference>
<dbReference type="EMBL" id="JASCZI010030691">
    <property type="protein sequence ID" value="MED6124338.1"/>
    <property type="molecule type" value="Genomic_DNA"/>
</dbReference>
<dbReference type="Gene3D" id="3.80.10.10">
    <property type="entry name" value="Ribonuclease Inhibitor"/>
    <property type="match status" value="1"/>
</dbReference>
<feature type="domain" description="TIR" evidence="4">
    <location>
        <begin position="16"/>
        <end position="181"/>
    </location>
</feature>
<gene>
    <name evidence="5" type="ORF">PIB30_058075</name>
</gene>
<dbReference type="InterPro" id="IPR027417">
    <property type="entry name" value="P-loop_NTPase"/>
</dbReference>
<keyword evidence="3" id="KW-0611">Plant defense</keyword>
<dbReference type="InterPro" id="IPR002182">
    <property type="entry name" value="NB-ARC"/>
</dbReference>
<evidence type="ECO:0000256" key="1">
    <source>
        <dbReference type="ARBA" id="ARBA00022614"/>
    </source>
</evidence>
<reference evidence="5 6" key="1">
    <citation type="journal article" date="2023" name="Plants (Basel)">
        <title>Bridging the Gap: Combining Genomics and Transcriptomics Approaches to Understand Stylosanthes scabra, an Orphan Legume from the Brazilian Caatinga.</title>
        <authorList>
            <person name="Ferreira-Neto J.R.C."/>
            <person name="da Silva M.D."/>
            <person name="Binneck E."/>
            <person name="de Melo N.F."/>
            <person name="da Silva R.H."/>
            <person name="de Melo A.L.T.M."/>
            <person name="Pandolfi V."/>
            <person name="Bustamante F.O."/>
            <person name="Brasileiro-Vidal A.C."/>
            <person name="Benko-Iseppon A.M."/>
        </authorList>
    </citation>
    <scope>NUCLEOTIDE SEQUENCE [LARGE SCALE GENOMIC DNA]</scope>
    <source>
        <tissue evidence="5">Leaves</tissue>
    </source>
</reference>
<organism evidence="5 6">
    <name type="scientific">Stylosanthes scabra</name>
    <dbReference type="NCBI Taxonomy" id="79078"/>
    <lineage>
        <taxon>Eukaryota</taxon>
        <taxon>Viridiplantae</taxon>
        <taxon>Streptophyta</taxon>
        <taxon>Embryophyta</taxon>
        <taxon>Tracheophyta</taxon>
        <taxon>Spermatophyta</taxon>
        <taxon>Magnoliopsida</taxon>
        <taxon>eudicotyledons</taxon>
        <taxon>Gunneridae</taxon>
        <taxon>Pentapetalae</taxon>
        <taxon>rosids</taxon>
        <taxon>fabids</taxon>
        <taxon>Fabales</taxon>
        <taxon>Fabaceae</taxon>
        <taxon>Papilionoideae</taxon>
        <taxon>50 kb inversion clade</taxon>
        <taxon>dalbergioids sensu lato</taxon>
        <taxon>Dalbergieae</taxon>
        <taxon>Pterocarpus clade</taxon>
        <taxon>Stylosanthes</taxon>
    </lineage>
</organism>
<dbReference type="InterPro" id="IPR058192">
    <property type="entry name" value="WHD_ROQ1-like"/>
</dbReference>
<comment type="caution">
    <text evidence="5">The sequence shown here is derived from an EMBL/GenBank/DDBJ whole genome shotgun (WGS) entry which is preliminary data.</text>
</comment>
<dbReference type="SUPFAM" id="SSF46785">
    <property type="entry name" value="Winged helix' DNA-binding domain"/>
    <property type="match status" value="1"/>
</dbReference>
<dbReference type="Gene3D" id="1.10.8.430">
    <property type="entry name" value="Helical domain of apoptotic protease-activating factors"/>
    <property type="match status" value="1"/>
</dbReference>
<dbReference type="Pfam" id="PF23282">
    <property type="entry name" value="WHD_ROQ1"/>
    <property type="match status" value="1"/>
</dbReference>
<name>A0ABU6RKP2_9FABA</name>
<dbReference type="PRINTS" id="PR00364">
    <property type="entry name" value="DISEASERSIST"/>
</dbReference>
<evidence type="ECO:0000313" key="5">
    <source>
        <dbReference type="EMBL" id="MED6124338.1"/>
    </source>
</evidence>